<keyword evidence="2" id="KW-0732">Signal</keyword>
<comment type="similarity">
    <text evidence="1">Belongs to the UPF0065 (bug) family.</text>
</comment>
<dbReference type="SUPFAM" id="SSF53850">
    <property type="entry name" value="Periplasmic binding protein-like II"/>
    <property type="match status" value="1"/>
</dbReference>
<dbReference type="PANTHER" id="PTHR42928:SF5">
    <property type="entry name" value="BLR1237 PROTEIN"/>
    <property type="match status" value="1"/>
</dbReference>
<dbReference type="InterPro" id="IPR042100">
    <property type="entry name" value="Bug_dom1"/>
</dbReference>
<dbReference type="InterPro" id="IPR005064">
    <property type="entry name" value="BUG"/>
</dbReference>
<dbReference type="EMBL" id="CADCTG010000114">
    <property type="protein sequence ID" value="CAA9231734.1"/>
    <property type="molecule type" value="Genomic_DNA"/>
</dbReference>
<dbReference type="CDD" id="cd07012">
    <property type="entry name" value="PBP2_Bug_TTT"/>
    <property type="match status" value="1"/>
</dbReference>
<sequence length="321" mass="34311">MIRRRTALAALGAALAAPAPAQTGAFPDRPVRLIVPLAPGGPTDSHGRVLAEIAGRILGQPVVVENRPGASATLGAQLLATDTRADGHLVGLLPATVFRLPAMQRRPAFDPLRDFTYIIHLTGYTYYVAVRSDSPWRDWASFLVHAKASPGKVTYGTPGVGSSLHITMERIAALHGIEWVHVPFRGGSDNFQALLGGQIDAVADSSGMAPLVEEGKFRLLNTWGAERTKRFPAVPTLRELGINIVSNAPYGLAGPKGVAPATVRALHDAFRAALFDPASVTALERFDMPLLHLGPEEYNAFARRLFDEEGAAVRALGLRVD</sequence>
<dbReference type="Pfam" id="PF03401">
    <property type="entry name" value="TctC"/>
    <property type="match status" value="1"/>
</dbReference>
<feature type="chain" id="PRO_5026994851" evidence="2">
    <location>
        <begin position="22"/>
        <end position="321"/>
    </location>
</feature>
<dbReference type="PANTHER" id="PTHR42928">
    <property type="entry name" value="TRICARBOXYLATE-BINDING PROTEIN"/>
    <property type="match status" value="1"/>
</dbReference>
<organism evidence="3">
    <name type="scientific">uncultured Acetobacteraceae bacterium</name>
    <dbReference type="NCBI Taxonomy" id="169975"/>
    <lineage>
        <taxon>Bacteria</taxon>
        <taxon>Pseudomonadati</taxon>
        <taxon>Pseudomonadota</taxon>
        <taxon>Alphaproteobacteria</taxon>
        <taxon>Acetobacterales</taxon>
        <taxon>Acetobacteraceae</taxon>
        <taxon>environmental samples</taxon>
    </lineage>
</organism>
<reference evidence="3" key="1">
    <citation type="submission" date="2020-02" db="EMBL/GenBank/DDBJ databases">
        <authorList>
            <person name="Meier V. D."/>
        </authorList>
    </citation>
    <scope>NUCLEOTIDE SEQUENCE</scope>
    <source>
        <strain evidence="3">AVDCRST_MAG08</strain>
    </source>
</reference>
<protein>
    <submittedName>
        <fullName evidence="3">BUG/TctC family periplasmic protein</fullName>
    </submittedName>
</protein>
<evidence type="ECO:0000256" key="2">
    <source>
        <dbReference type="SAM" id="SignalP"/>
    </source>
</evidence>
<gene>
    <name evidence="3" type="ORF">AVDCRST_MAG08-1144</name>
</gene>
<accession>A0A6J4HUW1</accession>
<name>A0A6J4HUW1_9PROT</name>
<proteinExistence type="inferred from homology"/>
<dbReference type="PIRSF" id="PIRSF017082">
    <property type="entry name" value="YflP"/>
    <property type="match status" value="1"/>
</dbReference>
<dbReference type="Gene3D" id="3.40.190.10">
    <property type="entry name" value="Periplasmic binding protein-like II"/>
    <property type="match status" value="1"/>
</dbReference>
<dbReference type="Gene3D" id="3.40.190.150">
    <property type="entry name" value="Bordetella uptake gene, domain 1"/>
    <property type="match status" value="1"/>
</dbReference>
<feature type="signal peptide" evidence="2">
    <location>
        <begin position="1"/>
        <end position="21"/>
    </location>
</feature>
<evidence type="ECO:0000313" key="3">
    <source>
        <dbReference type="EMBL" id="CAA9231734.1"/>
    </source>
</evidence>
<dbReference type="AlphaFoldDB" id="A0A6J4HUW1"/>
<evidence type="ECO:0000256" key="1">
    <source>
        <dbReference type="ARBA" id="ARBA00006987"/>
    </source>
</evidence>